<name>A0A0P9DAW4_9CHLR</name>
<dbReference type="CDD" id="cd07725">
    <property type="entry name" value="TTHA1429-like_MBL-fold"/>
    <property type="match status" value="1"/>
</dbReference>
<dbReference type="PANTHER" id="PTHR23131">
    <property type="entry name" value="ENDORIBONUCLEASE LACTB2"/>
    <property type="match status" value="1"/>
</dbReference>
<evidence type="ECO:0000259" key="1">
    <source>
        <dbReference type="SMART" id="SM00849"/>
    </source>
</evidence>
<gene>
    <name evidence="2" type="ORF">SE17_01560</name>
</gene>
<accession>A0A0P9DAW4</accession>
<dbReference type="PANTHER" id="PTHR23131:SF4">
    <property type="entry name" value="METALLO-BETA-LACTAMASE SUPERFAMILY POTEIN"/>
    <property type="match status" value="1"/>
</dbReference>
<dbReference type="AlphaFoldDB" id="A0A0P9DAW4"/>
<organism evidence="2 3">
    <name type="scientific">Kouleothrix aurantiaca</name>
    <dbReference type="NCBI Taxonomy" id="186479"/>
    <lineage>
        <taxon>Bacteria</taxon>
        <taxon>Bacillati</taxon>
        <taxon>Chloroflexota</taxon>
        <taxon>Chloroflexia</taxon>
        <taxon>Chloroflexales</taxon>
        <taxon>Roseiflexineae</taxon>
        <taxon>Roseiflexaceae</taxon>
        <taxon>Kouleothrix</taxon>
    </lineage>
</organism>
<dbReference type="Pfam" id="PF00753">
    <property type="entry name" value="Lactamase_B"/>
    <property type="match status" value="1"/>
</dbReference>
<dbReference type="Pfam" id="PF21221">
    <property type="entry name" value="B_lactamase-like_C"/>
    <property type="match status" value="1"/>
</dbReference>
<dbReference type="InterPro" id="IPR036388">
    <property type="entry name" value="WH-like_DNA-bd_sf"/>
</dbReference>
<dbReference type="InterPro" id="IPR036866">
    <property type="entry name" value="RibonucZ/Hydroxyglut_hydro"/>
</dbReference>
<sequence length="321" mass="35085">MQVANDIVQIQLPLPFPLKIVNCYALRDGTGWTIVDTGIHYPPGEAAWRAAFAAHGIDPADIARIVLTHADPDHCGMAGWLAEIGGAPVLLAPGEAAFAQQVWFDGETNERTSTAFFRAHGMPAELADQLRASMAENRSMTPPLPRALTPLEPGSTLQIGARVFEAIATPGHSREHLVFYCADERLMLCGDAVLNKITPNVSRWPDGHLNPLADFLDSLARLGELDVDLALPGHGPLITTFRQRLGELRQHHDERLDAIEAAAGDGATAFAVCQEIFPTSALSPHQLRFAIAETLAHLEYLAFAGRVERLEQPQLMYRRMQ</sequence>
<feature type="domain" description="Metallo-beta-lactamase" evidence="1">
    <location>
        <begin position="20"/>
        <end position="234"/>
    </location>
</feature>
<dbReference type="InterPro" id="IPR001279">
    <property type="entry name" value="Metallo-B-lactamas"/>
</dbReference>
<dbReference type="EMBL" id="LJCR01000016">
    <property type="protein sequence ID" value="KPV54772.1"/>
    <property type="molecule type" value="Genomic_DNA"/>
</dbReference>
<comment type="caution">
    <text evidence="2">The sequence shown here is derived from an EMBL/GenBank/DDBJ whole genome shotgun (WGS) entry which is preliminary data.</text>
</comment>
<dbReference type="InterPro" id="IPR050662">
    <property type="entry name" value="Sec-metab_biosynth-thioest"/>
</dbReference>
<evidence type="ECO:0000313" key="2">
    <source>
        <dbReference type="EMBL" id="KPV54772.1"/>
    </source>
</evidence>
<dbReference type="PATRIC" id="fig|186479.3.peg.2351"/>
<dbReference type="Gene3D" id="1.10.10.10">
    <property type="entry name" value="Winged helix-like DNA-binding domain superfamily/Winged helix DNA-binding domain"/>
    <property type="match status" value="1"/>
</dbReference>
<evidence type="ECO:0000313" key="3">
    <source>
        <dbReference type="Proteomes" id="UP000050509"/>
    </source>
</evidence>
<reference evidence="2 3" key="1">
    <citation type="submission" date="2015-09" db="EMBL/GenBank/DDBJ databases">
        <title>Draft genome sequence of Kouleothrix aurantiaca JCM 19913.</title>
        <authorList>
            <person name="Hemp J."/>
        </authorList>
    </citation>
    <scope>NUCLEOTIDE SEQUENCE [LARGE SCALE GENOMIC DNA]</scope>
    <source>
        <strain evidence="2 3">COM-B</strain>
    </source>
</reference>
<dbReference type="InterPro" id="IPR048933">
    <property type="entry name" value="B_lactamase-like_C"/>
</dbReference>
<dbReference type="SMART" id="SM00849">
    <property type="entry name" value="Lactamase_B"/>
    <property type="match status" value="1"/>
</dbReference>
<dbReference type="Gene3D" id="3.60.15.10">
    <property type="entry name" value="Ribonuclease Z/Hydroxyacylglutathione hydrolase-like"/>
    <property type="match status" value="1"/>
</dbReference>
<keyword evidence="3" id="KW-1185">Reference proteome</keyword>
<dbReference type="SUPFAM" id="SSF56281">
    <property type="entry name" value="Metallo-hydrolase/oxidoreductase"/>
    <property type="match status" value="1"/>
</dbReference>
<dbReference type="Proteomes" id="UP000050509">
    <property type="component" value="Unassembled WGS sequence"/>
</dbReference>
<protein>
    <submittedName>
        <fullName evidence="2">Beta-lactamase</fullName>
    </submittedName>
</protein>
<proteinExistence type="predicted"/>